<comment type="similarity">
    <text evidence="1 9">Belongs to the MCM family.</text>
</comment>
<dbReference type="Pfam" id="PF00493">
    <property type="entry name" value="MCM"/>
    <property type="match status" value="1"/>
</dbReference>
<dbReference type="AlphaFoldDB" id="A0AAE4F0Q7"/>
<dbReference type="InterPro" id="IPR031327">
    <property type="entry name" value="MCM"/>
</dbReference>
<keyword evidence="3" id="KW-0235">DNA replication</keyword>
<dbReference type="Gene3D" id="2.40.50.140">
    <property type="entry name" value="Nucleic acid-binding proteins"/>
    <property type="match status" value="1"/>
</dbReference>
<dbReference type="SMART" id="SM00350">
    <property type="entry name" value="MCM"/>
    <property type="match status" value="1"/>
</dbReference>
<keyword evidence="8 9" id="KW-0238">DNA-binding</keyword>
<dbReference type="InterPro" id="IPR001208">
    <property type="entry name" value="MCM_dom"/>
</dbReference>
<reference evidence="11 12" key="1">
    <citation type="submission" date="2022-06" db="EMBL/GenBank/DDBJ databases">
        <title>Haloarcula sp. a new haloarchaeum isolate from saline soil.</title>
        <authorList>
            <person name="Strakova D."/>
            <person name="Galisteo C."/>
            <person name="Sanchez-Porro C."/>
            <person name="Ventosa A."/>
        </authorList>
    </citation>
    <scope>NUCLEOTIDE SEQUENCE [LARGE SCALE GENOMIC DNA]</scope>
    <source>
        <strain evidence="11 12">S1AR25-5A</strain>
    </source>
</reference>
<dbReference type="Pfam" id="PF17855">
    <property type="entry name" value="MCM_lid"/>
    <property type="match status" value="1"/>
</dbReference>
<dbReference type="PRINTS" id="PR01657">
    <property type="entry name" value="MCMFAMILY"/>
</dbReference>
<gene>
    <name evidence="11" type="ORF">NDI54_20015</name>
</gene>
<dbReference type="PANTHER" id="PTHR11630">
    <property type="entry name" value="DNA REPLICATION LICENSING FACTOR MCM FAMILY MEMBER"/>
    <property type="match status" value="1"/>
</dbReference>
<keyword evidence="12" id="KW-1185">Reference proteome</keyword>
<dbReference type="Gene3D" id="1.10.10.10">
    <property type="entry name" value="Winged helix-like DNA-binding domain superfamily/Winged helix DNA-binding domain"/>
    <property type="match status" value="1"/>
</dbReference>
<name>A0AAE4F0Q7_9EURY</name>
<dbReference type="SUPFAM" id="SSF50249">
    <property type="entry name" value="Nucleic acid-binding proteins"/>
    <property type="match status" value="1"/>
</dbReference>
<proteinExistence type="inferred from homology"/>
<evidence type="ECO:0000256" key="3">
    <source>
        <dbReference type="ARBA" id="ARBA00022705"/>
    </source>
</evidence>
<dbReference type="RefSeq" id="WP_406600213.1">
    <property type="nucleotide sequence ID" value="NZ_JAMQOM010000020.1"/>
</dbReference>
<dbReference type="EMBL" id="JAMQOM010000020">
    <property type="protein sequence ID" value="MDS0223631.1"/>
    <property type="molecule type" value="Genomic_DNA"/>
</dbReference>
<keyword evidence="5" id="KW-0378">Hydrolase</keyword>
<protein>
    <recommendedName>
        <fullName evidence="2">DNA helicase</fullName>
        <ecNumber evidence="2">3.6.4.12</ecNumber>
    </recommendedName>
</protein>
<dbReference type="PANTHER" id="PTHR11630:SF66">
    <property type="entry name" value="DNA REPLICATION LICENSING FACTOR MCM4"/>
    <property type="match status" value="1"/>
</dbReference>
<comment type="caution">
    <text evidence="11">The sequence shown here is derived from an EMBL/GenBank/DDBJ whole genome shotgun (WGS) entry which is preliminary data.</text>
</comment>
<evidence type="ECO:0000256" key="8">
    <source>
        <dbReference type="ARBA" id="ARBA00023125"/>
    </source>
</evidence>
<evidence type="ECO:0000256" key="7">
    <source>
        <dbReference type="ARBA" id="ARBA00022840"/>
    </source>
</evidence>
<dbReference type="SUPFAM" id="SSF52540">
    <property type="entry name" value="P-loop containing nucleoside triphosphate hydrolases"/>
    <property type="match status" value="1"/>
</dbReference>
<dbReference type="Gene3D" id="3.30.1640.10">
    <property type="entry name" value="mini-chromosome maintenance (MCM) complex, chain A, domain 1"/>
    <property type="match status" value="1"/>
</dbReference>
<dbReference type="GO" id="GO:0006260">
    <property type="term" value="P:DNA replication"/>
    <property type="evidence" value="ECO:0007669"/>
    <property type="project" value="UniProtKB-KW"/>
</dbReference>
<dbReference type="InterPro" id="IPR027925">
    <property type="entry name" value="MCM_N"/>
</dbReference>
<dbReference type="Pfam" id="PF17207">
    <property type="entry name" value="MCM_OB"/>
    <property type="match status" value="1"/>
</dbReference>
<dbReference type="GO" id="GO:0042555">
    <property type="term" value="C:MCM complex"/>
    <property type="evidence" value="ECO:0007669"/>
    <property type="project" value="TreeGrafter"/>
</dbReference>
<dbReference type="GO" id="GO:0017116">
    <property type="term" value="F:single-stranded DNA helicase activity"/>
    <property type="evidence" value="ECO:0007669"/>
    <property type="project" value="TreeGrafter"/>
</dbReference>
<dbReference type="InterPro" id="IPR036388">
    <property type="entry name" value="WH-like_DNA-bd_sf"/>
</dbReference>
<dbReference type="Pfam" id="PF21120">
    <property type="entry name" value="WHD_MCM_arc"/>
    <property type="match status" value="1"/>
</dbReference>
<evidence type="ECO:0000256" key="6">
    <source>
        <dbReference type="ARBA" id="ARBA00022806"/>
    </source>
</evidence>
<keyword evidence="7 9" id="KW-0067">ATP-binding</keyword>
<evidence type="ECO:0000256" key="5">
    <source>
        <dbReference type="ARBA" id="ARBA00022801"/>
    </source>
</evidence>
<keyword evidence="4 9" id="KW-0547">Nucleotide-binding</keyword>
<evidence type="ECO:0000256" key="2">
    <source>
        <dbReference type="ARBA" id="ARBA00012551"/>
    </source>
</evidence>
<dbReference type="Gene3D" id="2.20.28.10">
    <property type="match status" value="1"/>
</dbReference>
<organism evidence="11 12">
    <name type="scientific">Haloarcula terrestris</name>
    <dbReference type="NCBI Taxonomy" id="2950533"/>
    <lineage>
        <taxon>Archaea</taxon>
        <taxon>Methanobacteriati</taxon>
        <taxon>Methanobacteriota</taxon>
        <taxon>Stenosarchaea group</taxon>
        <taxon>Halobacteria</taxon>
        <taxon>Halobacteriales</taxon>
        <taxon>Haloarculaceae</taxon>
        <taxon>Haloarcula</taxon>
    </lineage>
</organism>
<dbReference type="GO" id="GO:0005524">
    <property type="term" value="F:ATP binding"/>
    <property type="evidence" value="ECO:0007669"/>
    <property type="project" value="UniProtKB-KW"/>
</dbReference>
<evidence type="ECO:0000256" key="1">
    <source>
        <dbReference type="ARBA" id="ARBA00008010"/>
    </source>
</evidence>
<evidence type="ECO:0000313" key="11">
    <source>
        <dbReference type="EMBL" id="MDS0223631.1"/>
    </source>
</evidence>
<sequence>MATAGNTELVDRFDEFYRNYYRNEIGELAQNYPDDQRSLYIDWQDLYRFDPDLADDLRTKPDQLREYAEEALRLYDLPVDISLGQAHVRVTNLPDITRISEVRVEHHGNLVSVPGTIRSSSPIISYPVEAAFECQRCGTLTRIPQTTTTIDRSLSEPHECQGCERTGPFRLNHEQSQYVDIRQFRIESNLIDETTETPESIVARVEDDIVEAAQPGDTVRVTGVMELAGFGDDSPELDATVNDKYIEVSSIEDFEAGDLLDISSSEKQAIRDIANSADPYQQLIDSIAPHVPYNEQIKLAIVLQLFGGVKKQLPDGSIIPGTIHLGIASDPGTFTPEIIDYASRVAPKSVRVNGNDTTQVGLTTAAYKSTGGAKNWELDAGALVLADDGIACLSRTDQLGQDAQAALESVMRDQEVKASKGTATQTLPAETAVLAALQPKYGRFDKYEPIGEQIGLSPELVTQCDLLFTMTDRPDSDGDADLADHVLAANRAGELQARDNHPVADVDGDALAAASDEIAPPIEPELLRKYITTARRNCVPTLSDAAKDTIEDFYVEMREQSDAEDAPIPVTARKLESLVRLAEASARVRFSDTVTQADADRVTDLVRFSLRTIGVDPETGEFDADVVESGTSKSQRDRIQNIKGIIADIEDEYDGGAPIDVVVERAEEVGINESKVKHEIDKLKQKGEVWEPRTDHLMAT</sequence>
<dbReference type="InterPro" id="IPR041562">
    <property type="entry name" value="MCM_lid"/>
</dbReference>
<evidence type="ECO:0000256" key="4">
    <source>
        <dbReference type="ARBA" id="ARBA00022741"/>
    </source>
</evidence>
<evidence type="ECO:0000313" key="12">
    <source>
        <dbReference type="Proteomes" id="UP001253439"/>
    </source>
</evidence>
<dbReference type="GO" id="GO:0016787">
    <property type="term" value="F:hydrolase activity"/>
    <property type="evidence" value="ECO:0007669"/>
    <property type="project" value="UniProtKB-KW"/>
</dbReference>
<dbReference type="InterPro" id="IPR012340">
    <property type="entry name" value="NA-bd_OB-fold"/>
</dbReference>
<dbReference type="Gene3D" id="3.40.50.300">
    <property type="entry name" value="P-loop containing nucleotide triphosphate hydrolases"/>
    <property type="match status" value="1"/>
</dbReference>
<dbReference type="FunFam" id="2.20.28.10:FF:000003">
    <property type="entry name" value="DNA helicase"/>
    <property type="match status" value="1"/>
</dbReference>
<dbReference type="EC" id="3.6.4.12" evidence="2"/>
<dbReference type="PROSITE" id="PS50051">
    <property type="entry name" value="MCM_2"/>
    <property type="match status" value="1"/>
</dbReference>
<accession>A0AAE4F0Q7</accession>
<dbReference type="Proteomes" id="UP001253439">
    <property type="component" value="Unassembled WGS sequence"/>
</dbReference>
<dbReference type="GO" id="GO:0003697">
    <property type="term" value="F:single-stranded DNA binding"/>
    <property type="evidence" value="ECO:0007669"/>
    <property type="project" value="TreeGrafter"/>
</dbReference>
<dbReference type="InterPro" id="IPR027417">
    <property type="entry name" value="P-loop_NTPase"/>
</dbReference>
<dbReference type="Pfam" id="PF14551">
    <property type="entry name" value="MCM_N"/>
    <property type="match status" value="1"/>
</dbReference>
<keyword evidence="6" id="KW-0347">Helicase</keyword>
<dbReference type="InterPro" id="IPR048907">
    <property type="entry name" value="WHD_MCM_arc"/>
</dbReference>
<dbReference type="InterPro" id="IPR033762">
    <property type="entry name" value="MCM_OB"/>
</dbReference>
<evidence type="ECO:0000256" key="9">
    <source>
        <dbReference type="RuleBase" id="RU004070"/>
    </source>
</evidence>
<evidence type="ECO:0000259" key="10">
    <source>
        <dbReference type="PROSITE" id="PS50051"/>
    </source>
</evidence>
<feature type="domain" description="MCM C-terminal AAA(+) ATPase" evidence="10">
    <location>
        <begin position="279"/>
        <end position="486"/>
    </location>
</feature>